<dbReference type="EMBL" id="CP116346">
    <property type="protein sequence ID" value="WIT13697.1"/>
    <property type="molecule type" value="Genomic_DNA"/>
</dbReference>
<keyword evidence="1" id="KW-0732">Signal</keyword>
<dbReference type="AlphaFoldDB" id="A0AA95NI89"/>
<keyword evidence="3" id="KW-1185">Reference proteome</keyword>
<dbReference type="RefSeq" id="WP_285234817.1">
    <property type="nucleotide sequence ID" value="NZ_CP116346.1"/>
</dbReference>
<accession>A0AA95NI89</accession>
<dbReference type="Proteomes" id="UP001177769">
    <property type="component" value="Chromosome"/>
</dbReference>
<proteinExistence type="predicted"/>
<evidence type="ECO:0000313" key="2">
    <source>
        <dbReference type="EMBL" id="WIT13697.1"/>
    </source>
</evidence>
<name>A0AA95NI89_9BURK</name>
<reference evidence="2" key="1">
    <citation type="submission" date="2023-01" db="EMBL/GenBank/DDBJ databases">
        <title>Whole genome sequence of Paucibacter sp. S2-9 isolated from pond sediment.</title>
        <authorList>
            <person name="Jung J.Y."/>
        </authorList>
    </citation>
    <scope>NUCLEOTIDE SEQUENCE</scope>
    <source>
        <strain evidence="2">S2-9</strain>
    </source>
</reference>
<evidence type="ECO:0008006" key="4">
    <source>
        <dbReference type="Google" id="ProtNLM"/>
    </source>
</evidence>
<evidence type="ECO:0000313" key="3">
    <source>
        <dbReference type="Proteomes" id="UP001177769"/>
    </source>
</evidence>
<sequence>MRTQIAIAALMLVPALAMAQAAPAQLEPVKVSGTVAKIVLPGKAYKLQASEFKSLAGQYELADGKTLTMSGTAKHMFAQIDGMPRAELVAASPETLVAKNKQMRIEFGTTANGIVSEVVVTYIAPTETKGRRKAS</sequence>
<gene>
    <name evidence="2" type="ORF">PFX98_08775</name>
</gene>
<protein>
    <recommendedName>
        <fullName evidence="4">Copper-binding protein</fullName>
    </recommendedName>
</protein>
<evidence type="ECO:0000256" key="1">
    <source>
        <dbReference type="SAM" id="SignalP"/>
    </source>
</evidence>
<dbReference type="KEGG" id="pais:PFX98_08775"/>
<feature type="chain" id="PRO_5041638843" description="Copper-binding protein" evidence="1">
    <location>
        <begin position="20"/>
        <end position="135"/>
    </location>
</feature>
<organism evidence="2 3">
    <name type="scientific">Paucibacter sediminis</name>
    <dbReference type="NCBI Taxonomy" id="3019553"/>
    <lineage>
        <taxon>Bacteria</taxon>
        <taxon>Pseudomonadati</taxon>
        <taxon>Pseudomonadota</taxon>
        <taxon>Betaproteobacteria</taxon>
        <taxon>Burkholderiales</taxon>
        <taxon>Sphaerotilaceae</taxon>
        <taxon>Roseateles</taxon>
    </lineage>
</organism>
<feature type="signal peptide" evidence="1">
    <location>
        <begin position="1"/>
        <end position="19"/>
    </location>
</feature>